<dbReference type="InterPro" id="IPR001434">
    <property type="entry name" value="OmcB-like_DUF11"/>
</dbReference>
<keyword evidence="2" id="KW-0964">Secreted</keyword>
<proteinExistence type="predicted"/>
<evidence type="ECO:0000256" key="3">
    <source>
        <dbReference type="ARBA" id="ARBA00022729"/>
    </source>
</evidence>
<feature type="domain" description="DUF11" evidence="5">
    <location>
        <begin position="305"/>
        <end position="433"/>
    </location>
</feature>
<dbReference type="KEGG" id="mpau:ZMTM_05500"/>
<dbReference type="Gene3D" id="2.60.40.1120">
    <property type="entry name" value="Carboxypeptidase-like, regulatory domain"/>
    <property type="match status" value="1"/>
</dbReference>
<dbReference type="RefSeq" id="WP_221764838.1">
    <property type="nucleotide sequence ID" value="NZ_AP024110.1"/>
</dbReference>
<evidence type="ECO:0000256" key="1">
    <source>
        <dbReference type="ARBA" id="ARBA00004613"/>
    </source>
</evidence>
<evidence type="ECO:0000256" key="2">
    <source>
        <dbReference type="ARBA" id="ARBA00022525"/>
    </source>
</evidence>
<dbReference type="NCBIfam" id="TIGR01451">
    <property type="entry name" value="B_ant_repeat"/>
    <property type="match status" value="4"/>
</dbReference>
<comment type="subcellular location">
    <subcellularLocation>
        <location evidence="1">Secreted</location>
    </subcellularLocation>
</comment>
<feature type="region of interest" description="Disordered" evidence="4">
    <location>
        <begin position="155"/>
        <end position="176"/>
    </location>
</feature>
<keyword evidence="8" id="KW-1185">Reference proteome</keyword>
<feature type="domain" description="DUF11" evidence="5">
    <location>
        <begin position="587"/>
        <end position="730"/>
    </location>
</feature>
<evidence type="ECO:0000259" key="5">
    <source>
        <dbReference type="Pfam" id="PF01345"/>
    </source>
</evidence>
<evidence type="ECO:0008006" key="9">
    <source>
        <dbReference type="Google" id="ProtNLM"/>
    </source>
</evidence>
<evidence type="ECO:0000313" key="7">
    <source>
        <dbReference type="EMBL" id="BCM24291.1"/>
    </source>
</evidence>
<dbReference type="InterPro" id="IPR033764">
    <property type="entry name" value="Sdr_B"/>
</dbReference>
<feature type="domain" description="SD-repeat containing protein B" evidence="6">
    <location>
        <begin position="1187"/>
        <end position="1296"/>
    </location>
</feature>
<feature type="domain" description="DUF11" evidence="5">
    <location>
        <begin position="180"/>
        <end position="295"/>
    </location>
</feature>
<dbReference type="InterPro" id="IPR013783">
    <property type="entry name" value="Ig-like_fold"/>
</dbReference>
<evidence type="ECO:0000313" key="8">
    <source>
        <dbReference type="Proteomes" id="UP000826722"/>
    </source>
</evidence>
<feature type="domain" description="DUF11" evidence="5">
    <location>
        <begin position="48"/>
        <end position="171"/>
    </location>
</feature>
<feature type="domain" description="SD-repeat containing protein B" evidence="6">
    <location>
        <begin position="1056"/>
        <end position="1140"/>
    </location>
</feature>
<dbReference type="EMBL" id="AP024110">
    <property type="protein sequence ID" value="BCM24291.1"/>
    <property type="molecule type" value="Genomic_DNA"/>
</dbReference>
<dbReference type="SUPFAM" id="SSF117074">
    <property type="entry name" value="Hypothetical protein PA1324"/>
    <property type="match status" value="3"/>
</dbReference>
<gene>
    <name evidence="7" type="ORF">ZMTM_05500</name>
</gene>
<dbReference type="Pfam" id="PF17210">
    <property type="entry name" value="SdrD_B"/>
    <property type="match status" value="2"/>
</dbReference>
<sequence length="1805" mass="184894">MNISRPSVDQSTRARSKWLLQSLTIKASRFILLGLLALVALPAYAATDLLISTFTDSPDPAARGGTITYTIVASNNGSDPASNVTVTIPLPLTTTYEGATMSGGTCPAAGTVTAGNDIVCTLTGNLAGSGSNTNISLLVATTATTGNTINMSATAATSTAESNSGNNTSTQNTTINNGADLRLTSLNGTPDPVNGGSNITWAIAGGNQGPNDATNSTVKVTLPGSLSFVSGSGGGFSCSAAGQDVTCTGPVLANGDTFSGLNLVTKVTAGSGNAAITPLISSTVADPNPNNNSLTGSVAISPGADLQITQGTPSQSPAISNTDVTFSVQATNQGPSDATNGITVTYQLPAAFTFVSATPTGANWNACTVSGSNLVTCVNTGNYTVGLTDSISIVATAPTVTSVQTFNNIQATIAHNAGNPADPVSSNNTASINLNVSPNGAGLTLNKSRTPNPVAEGQNITSTIRVGNQGPLPASANTIEVTDTINTADENFVSFSTTTDWSCDNVVTPPNTLNPAATTVTCTYKNPLASGANATLTIITKSLVKGAAYTATNNAGVSCVAGSQCWFPGGQTTSANVSVTQATNSVDLAVTKTVSTTGGTNASLESNESTMTYTVVLRNNSTTVDAQDIVIRDPIPGYRSDTPSAAAATIIATNYTQGSTAAFTCAMDASQTTVLVCTQNSGVLKNGDTVTFTIPVSRNLNSGSFTNTATATSTTQGDTNTSNNSASVAVQIAPIADVEMVSKILTPSTTKAGTDATYVLTFRNNGPSQAANVSVTDTFTVAAADPGFTVISITPTNWTSGAPTCTGLTAGQSYGAGSTPTLTCTGTTLNSGEQRTVQIVVRPNWKSGQSADWTIPNTASITTSTAENINGTDGGNNSKTALLTVQAASVDLLINNNDNVDPLGYDASNSGNNAQNDVIYTINTVNNGPSLATGVRFTYAITPATGKTVRFLGDSAVAGPPSGSICNNIGSEVTGPNTLTISCVYTGTDSNLDNGASRNRYLSVRMLSTPASGGDIENSIATVFANETDSNSSNNTETETTTVRSDIAPNNLSLSGKVFIDPNDNGIQNTGEVGISGVTITLSGTTSTGVDVCTLITCTVQTAGDGSYIFTGLPTSNATGYRLVESQPSGYTDGKDQVGSLGSITPTRTAGTIINAGTDSFIVALTGAISGSGYNFGESTPAGGFASISGHVWLDNNHDRKFDTSTDTAQSGWIVELLLNNTLVTSTTTETSGNDIGSYSFTGLAPGTGYQVRFRNPNTGVLYGRPVTNEDANGNNPGSANTRDGTLNDITLAPGQDLVQQSLPLDPSGLVYNSVTRLPVAGAVVTISGPAGFDAATGLVGGIANQTQTTGIDGRYTFLLIPKVPVPGDQGAPDGVYTITVTSVPSGFAAAPSTIIPVCNTSVPLNVGSIPSVALVQQSASPPTTSVIDNPATCAVSTDSTFANGSGLVTTRYYFTFNLTSASSNVVNNNIPIDPILGGSVIVTKTTPLVNVTKGDLVPYTITVKNSLATVINVQDRIPPGFKYRTGSATVNGVAIEPTAAGRDLTWVNQSFTAGETKTYKLILIVGTGVGEGEYINQAWALNGATGTLLSNVAAATVRVTPDPTFDCSDIIGKVFDDQNANGYQDEGEPGIANVRVVTVRGLLVTTDPEGRFHVACADIPQADHGANFVMKLDERTLPSGYRLTTENPRDVRVTRGKMVKLNFGATVHRVVRLDLNGAAFAPNQTELLPEWQQALEGMPDRLASRPSVLRIAYNSGSDDPALCKKRLEAVAKKMDKLWKDKQKGGGANAPLYPLVIETAVEAQQ</sequence>
<evidence type="ECO:0000256" key="4">
    <source>
        <dbReference type="SAM" id="MobiDB-lite"/>
    </source>
</evidence>
<dbReference type="Pfam" id="PF01345">
    <property type="entry name" value="DUF11"/>
    <property type="match status" value="6"/>
</dbReference>
<dbReference type="PANTHER" id="PTHR34819:SF5">
    <property type="entry name" value="CONSERVED REPEAT DOMAIN PROTEIN"/>
    <property type="match status" value="1"/>
</dbReference>
<reference evidence="7" key="1">
    <citation type="journal article" date="2021" name="Arch. Microbiol.">
        <title>Methyloradius palustris gen. nov., sp. nov., a methanol-oxidizing bacterium isolated from snow.</title>
        <authorList>
            <person name="Miyadera T."/>
            <person name="Kojima H."/>
            <person name="Fukui M."/>
        </authorList>
    </citation>
    <scope>NUCLEOTIDE SEQUENCE</scope>
    <source>
        <strain evidence="7">Zm11</strain>
    </source>
</reference>
<dbReference type="InterPro" id="IPR051172">
    <property type="entry name" value="Chlamydia_OmcB"/>
</dbReference>
<evidence type="ECO:0000259" key="6">
    <source>
        <dbReference type="Pfam" id="PF17210"/>
    </source>
</evidence>
<keyword evidence="3" id="KW-0732">Signal</keyword>
<accession>A0A8D5G6R7</accession>
<feature type="domain" description="DUF11" evidence="5">
    <location>
        <begin position="1483"/>
        <end position="1583"/>
    </location>
</feature>
<organism evidence="7 8">
    <name type="scientific">Methyloradius palustris</name>
    <dbReference type="NCBI Taxonomy" id="2778876"/>
    <lineage>
        <taxon>Bacteria</taxon>
        <taxon>Pseudomonadati</taxon>
        <taxon>Pseudomonadota</taxon>
        <taxon>Betaproteobacteria</taxon>
        <taxon>Nitrosomonadales</taxon>
        <taxon>Methylophilaceae</taxon>
        <taxon>Methyloradius</taxon>
    </lineage>
</organism>
<name>A0A8D5G6R7_9PROT</name>
<dbReference type="PANTHER" id="PTHR34819">
    <property type="entry name" value="LARGE CYSTEINE-RICH PERIPLASMIC PROTEIN OMCB"/>
    <property type="match status" value="1"/>
</dbReference>
<dbReference type="InterPro" id="IPR047589">
    <property type="entry name" value="DUF11_rpt"/>
</dbReference>
<dbReference type="GO" id="GO:0005576">
    <property type="term" value="C:extracellular region"/>
    <property type="evidence" value="ECO:0007669"/>
    <property type="project" value="UniProtKB-SubCell"/>
</dbReference>
<dbReference type="Gene3D" id="2.60.40.10">
    <property type="entry name" value="Immunoglobulins"/>
    <property type="match status" value="4"/>
</dbReference>
<feature type="domain" description="DUF11" evidence="5">
    <location>
        <begin position="741"/>
        <end position="881"/>
    </location>
</feature>
<feature type="region of interest" description="Disordered" evidence="4">
    <location>
        <begin position="704"/>
        <end position="723"/>
    </location>
</feature>
<protein>
    <recommendedName>
        <fullName evidence="9">DUF11 domain-containing protein</fullName>
    </recommendedName>
</protein>
<dbReference type="Proteomes" id="UP000826722">
    <property type="component" value="Chromosome"/>
</dbReference>